<dbReference type="AlphaFoldDB" id="A0A542SN25"/>
<dbReference type="InterPro" id="IPR027417">
    <property type="entry name" value="P-loop_NTPase"/>
</dbReference>
<dbReference type="InterPro" id="IPR006074">
    <property type="entry name" value="GTP1-OBG_CS"/>
</dbReference>
<feature type="domain" description="OBG-type G" evidence="11">
    <location>
        <begin position="160"/>
        <end position="339"/>
    </location>
</feature>
<dbReference type="EMBL" id="VFNV01000001">
    <property type="protein sequence ID" value="TQK76029.1"/>
    <property type="molecule type" value="Genomic_DNA"/>
</dbReference>
<dbReference type="GO" id="GO:0005737">
    <property type="term" value="C:cytoplasm"/>
    <property type="evidence" value="ECO:0007669"/>
    <property type="project" value="UniProtKB-SubCell"/>
</dbReference>
<feature type="binding site" evidence="9">
    <location>
        <begin position="191"/>
        <end position="195"/>
    </location>
    <ligand>
        <name>GTP</name>
        <dbReference type="ChEBI" id="CHEBI:37565"/>
    </ligand>
</feature>
<dbReference type="GO" id="GO:0005525">
    <property type="term" value="F:GTP binding"/>
    <property type="evidence" value="ECO:0007669"/>
    <property type="project" value="UniProtKB-UniRule"/>
</dbReference>
<dbReference type="FunFam" id="2.70.210.12:FF:000001">
    <property type="entry name" value="GTPase Obg"/>
    <property type="match status" value="1"/>
</dbReference>
<comment type="caution">
    <text evidence="14">The sequence shown here is derived from an EMBL/GenBank/DDBJ whole genome shotgun (WGS) entry which is preliminary data.</text>
</comment>
<dbReference type="InterPro" id="IPR006169">
    <property type="entry name" value="GTP1_OBG_dom"/>
</dbReference>
<dbReference type="SUPFAM" id="SSF102741">
    <property type="entry name" value="Obg GTP-binding protein C-terminal domain"/>
    <property type="match status" value="1"/>
</dbReference>
<dbReference type="NCBIfam" id="NF008956">
    <property type="entry name" value="PRK12299.1"/>
    <property type="match status" value="1"/>
</dbReference>
<evidence type="ECO:0000256" key="1">
    <source>
        <dbReference type="ARBA" id="ARBA00001946"/>
    </source>
</evidence>
<protein>
    <recommendedName>
        <fullName evidence="9">GTPase Obg</fullName>
        <ecNumber evidence="9">3.6.5.-</ecNumber>
    </recommendedName>
    <alternativeName>
        <fullName evidence="9">GTP-binding protein Obg</fullName>
    </alternativeName>
</protein>
<keyword evidence="15" id="KW-1185">Reference proteome</keyword>
<dbReference type="PROSITE" id="PS51883">
    <property type="entry name" value="OBG"/>
    <property type="match status" value="1"/>
</dbReference>
<feature type="binding site" evidence="9">
    <location>
        <position position="173"/>
    </location>
    <ligand>
        <name>Mg(2+)</name>
        <dbReference type="ChEBI" id="CHEBI:18420"/>
    </ligand>
</feature>
<dbReference type="SUPFAM" id="SSF52540">
    <property type="entry name" value="P-loop containing nucleoside triphosphate hydrolases"/>
    <property type="match status" value="1"/>
</dbReference>
<dbReference type="PANTHER" id="PTHR11702:SF31">
    <property type="entry name" value="MITOCHONDRIAL RIBOSOME-ASSOCIATED GTPASE 2"/>
    <property type="match status" value="1"/>
</dbReference>
<feature type="binding site" evidence="9">
    <location>
        <begin position="291"/>
        <end position="294"/>
    </location>
    <ligand>
        <name>GTP</name>
        <dbReference type="ChEBI" id="CHEBI:37565"/>
    </ligand>
</feature>
<dbReference type="NCBIfam" id="NF008955">
    <property type="entry name" value="PRK12297.1"/>
    <property type="match status" value="1"/>
</dbReference>
<dbReference type="RefSeq" id="WP_142111347.1">
    <property type="nucleotide sequence ID" value="NZ_BAAATB010000008.1"/>
</dbReference>
<dbReference type="Pfam" id="PF01926">
    <property type="entry name" value="MMR_HSR1"/>
    <property type="match status" value="1"/>
</dbReference>
<feature type="domain" description="OCT" evidence="12">
    <location>
        <begin position="357"/>
        <end position="442"/>
    </location>
</feature>
<dbReference type="GO" id="GO:0000287">
    <property type="term" value="F:magnesium ion binding"/>
    <property type="evidence" value="ECO:0007669"/>
    <property type="project" value="InterPro"/>
</dbReference>
<dbReference type="InterPro" id="IPR045086">
    <property type="entry name" value="OBG_GTPase"/>
</dbReference>
<comment type="subcellular location">
    <subcellularLocation>
        <location evidence="9">Cytoplasm</location>
    </subcellularLocation>
</comment>
<keyword evidence="3 9" id="KW-0963">Cytoplasm</keyword>
<feature type="binding site" evidence="9">
    <location>
        <position position="193"/>
    </location>
    <ligand>
        <name>Mg(2+)</name>
        <dbReference type="ChEBI" id="CHEBI:18420"/>
    </ligand>
</feature>
<keyword evidence="8 9" id="KW-0342">GTP-binding</keyword>
<accession>A0A542SN25</accession>
<dbReference type="GO" id="GO:0042254">
    <property type="term" value="P:ribosome biogenesis"/>
    <property type="evidence" value="ECO:0007669"/>
    <property type="project" value="UniProtKB-UniRule"/>
</dbReference>
<sequence>MATFVDRAVIYARGGNGGHGCASVRREKFKPLGGPDGANGGNGGSVIVRVDPQVTTLLDFHHLPHRAAPNGAPGMGDMRQGANGQDLIIGVPDGTVVKDEAGETLADLVGAGAELVIARGGMGGLGNAALSSQKRKAPGFALLGEPGEEVTVSLELKSIADVALVGYPSAGKSSLIAAMSAARPKIADYPFTTLVPNLGVVQAGDYRYTIADVPGLIPGASEGKGLGLEFLRHVERCAVLVHVLDSAALESDRDPLTDLDVIENELAEYSAANDMQGRLPLLERPRVVVLSKVDVPDGRDLADMVRPELEARGYPVFEVSAVTHEGLKQLSFALGQLVARARAAEPAPAPTRVVLRPAAADDSKFTVTRVQETDGYFFEVRGRKPERWVVQTDFTNDEAVGYLADRLEKLGVEEELFRRGAVPGDEVRIGRPENCVVFDWEPTMRTGAELLGGPRGTDQRLQESLRPTRKEKRREYTERMDAKAAAREELWMERESGVWNEPDQD</sequence>
<feature type="binding site" evidence="9">
    <location>
        <begin position="320"/>
        <end position="322"/>
    </location>
    <ligand>
        <name>GTP</name>
        <dbReference type="ChEBI" id="CHEBI:37565"/>
    </ligand>
</feature>
<dbReference type="Gene3D" id="3.40.50.300">
    <property type="entry name" value="P-loop containing nucleotide triphosphate hydrolases"/>
    <property type="match status" value="1"/>
</dbReference>
<feature type="domain" description="Obg" evidence="13">
    <location>
        <begin position="2"/>
        <end position="159"/>
    </location>
</feature>
<dbReference type="Pfam" id="PF01018">
    <property type="entry name" value="GTP1_OBG"/>
    <property type="match status" value="1"/>
</dbReference>
<evidence type="ECO:0000256" key="3">
    <source>
        <dbReference type="ARBA" id="ARBA00022490"/>
    </source>
</evidence>
<dbReference type="PROSITE" id="PS00905">
    <property type="entry name" value="GTP1_OBG"/>
    <property type="match status" value="1"/>
</dbReference>
<keyword evidence="6 9" id="KW-0378">Hydrolase</keyword>
<gene>
    <name evidence="9" type="primary">obg</name>
    <name evidence="14" type="ORF">FB389_0683</name>
</gene>
<evidence type="ECO:0000313" key="14">
    <source>
        <dbReference type="EMBL" id="TQK76029.1"/>
    </source>
</evidence>
<evidence type="ECO:0000256" key="10">
    <source>
        <dbReference type="SAM" id="MobiDB-lite"/>
    </source>
</evidence>
<proteinExistence type="inferred from homology"/>
<evidence type="ECO:0000259" key="11">
    <source>
        <dbReference type="PROSITE" id="PS51710"/>
    </source>
</evidence>
<dbReference type="InterPro" id="IPR006073">
    <property type="entry name" value="GTP-bd"/>
</dbReference>
<dbReference type="GO" id="GO:0003924">
    <property type="term" value="F:GTPase activity"/>
    <property type="evidence" value="ECO:0007669"/>
    <property type="project" value="UniProtKB-UniRule"/>
</dbReference>
<dbReference type="InterPro" id="IPR014100">
    <property type="entry name" value="GTP-bd_Obg/CgtA"/>
</dbReference>
<feature type="binding site" evidence="9">
    <location>
        <begin position="166"/>
        <end position="173"/>
    </location>
    <ligand>
        <name>GTP</name>
        <dbReference type="ChEBI" id="CHEBI:37565"/>
    </ligand>
</feature>
<dbReference type="PROSITE" id="PS51710">
    <property type="entry name" value="G_OBG"/>
    <property type="match status" value="1"/>
</dbReference>
<comment type="similarity">
    <text evidence="2 9">Belongs to the TRAFAC class OBG-HflX-like GTPase superfamily. OBG GTPase family.</text>
</comment>
<dbReference type="HAMAP" id="MF_01454">
    <property type="entry name" value="GTPase_Obg"/>
    <property type="match status" value="1"/>
</dbReference>
<dbReference type="PRINTS" id="PR00326">
    <property type="entry name" value="GTP1OBG"/>
</dbReference>
<evidence type="ECO:0000256" key="8">
    <source>
        <dbReference type="ARBA" id="ARBA00023134"/>
    </source>
</evidence>
<feature type="compositionally biased region" description="Basic and acidic residues" evidence="10">
    <location>
        <begin position="457"/>
        <end position="484"/>
    </location>
</feature>
<reference evidence="14 15" key="1">
    <citation type="submission" date="2019-06" db="EMBL/GenBank/DDBJ databases">
        <title>Sequencing the genomes of 1000 actinobacteria strains.</title>
        <authorList>
            <person name="Klenk H.-P."/>
        </authorList>
    </citation>
    <scope>NUCLEOTIDE SEQUENCE [LARGE SCALE GENOMIC DNA]</scope>
    <source>
        <strain evidence="14 15">DSM 10596</strain>
    </source>
</reference>
<feature type="binding site" evidence="9">
    <location>
        <begin position="212"/>
        <end position="215"/>
    </location>
    <ligand>
        <name>GTP</name>
        <dbReference type="ChEBI" id="CHEBI:37565"/>
    </ligand>
</feature>
<keyword evidence="7 9" id="KW-0460">Magnesium</keyword>
<organism evidence="14 15">
    <name type="scientific">Rarobacter incanus</name>
    <dbReference type="NCBI Taxonomy" id="153494"/>
    <lineage>
        <taxon>Bacteria</taxon>
        <taxon>Bacillati</taxon>
        <taxon>Actinomycetota</taxon>
        <taxon>Actinomycetes</taxon>
        <taxon>Micrococcales</taxon>
        <taxon>Rarobacteraceae</taxon>
        <taxon>Rarobacter</taxon>
    </lineage>
</organism>
<evidence type="ECO:0000259" key="13">
    <source>
        <dbReference type="PROSITE" id="PS51883"/>
    </source>
</evidence>
<dbReference type="NCBIfam" id="TIGR02729">
    <property type="entry name" value="Obg_CgtA"/>
    <property type="match status" value="1"/>
</dbReference>
<name>A0A542SN25_9MICO</name>
<evidence type="ECO:0000259" key="12">
    <source>
        <dbReference type="PROSITE" id="PS51881"/>
    </source>
</evidence>
<dbReference type="PANTHER" id="PTHR11702">
    <property type="entry name" value="DEVELOPMENTALLY REGULATED GTP-BINDING PROTEIN-RELATED"/>
    <property type="match status" value="1"/>
</dbReference>
<dbReference type="InterPro" id="IPR031167">
    <property type="entry name" value="G_OBG"/>
</dbReference>
<keyword evidence="4 9" id="KW-0479">Metal-binding</keyword>
<dbReference type="Pfam" id="PF09269">
    <property type="entry name" value="DUF1967"/>
    <property type="match status" value="1"/>
</dbReference>
<dbReference type="InterPro" id="IPR036346">
    <property type="entry name" value="GTP-bd_prot_GTP1/OBG_C_sf"/>
</dbReference>
<evidence type="ECO:0000256" key="4">
    <source>
        <dbReference type="ARBA" id="ARBA00022723"/>
    </source>
</evidence>
<evidence type="ECO:0000256" key="9">
    <source>
        <dbReference type="HAMAP-Rule" id="MF_01454"/>
    </source>
</evidence>
<evidence type="ECO:0000256" key="5">
    <source>
        <dbReference type="ARBA" id="ARBA00022741"/>
    </source>
</evidence>
<comment type="cofactor">
    <cofactor evidence="1 9">
        <name>Mg(2+)</name>
        <dbReference type="ChEBI" id="CHEBI:18420"/>
    </cofactor>
</comment>
<feature type="region of interest" description="Disordered" evidence="10">
    <location>
        <begin position="447"/>
        <end position="484"/>
    </location>
</feature>
<dbReference type="Gene3D" id="2.70.210.12">
    <property type="entry name" value="GTP1/OBG domain"/>
    <property type="match status" value="1"/>
</dbReference>
<evidence type="ECO:0000313" key="15">
    <source>
        <dbReference type="Proteomes" id="UP000316181"/>
    </source>
</evidence>
<evidence type="ECO:0000256" key="2">
    <source>
        <dbReference type="ARBA" id="ARBA00007699"/>
    </source>
</evidence>
<dbReference type="PROSITE" id="PS51881">
    <property type="entry name" value="OCT"/>
    <property type="match status" value="1"/>
</dbReference>
<evidence type="ECO:0000256" key="6">
    <source>
        <dbReference type="ARBA" id="ARBA00022801"/>
    </source>
</evidence>
<evidence type="ECO:0000256" key="7">
    <source>
        <dbReference type="ARBA" id="ARBA00022842"/>
    </source>
</evidence>
<dbReference type="OrthoDB" id="9807318at2"/>
<dbReference type="EC" id="3.6.5.-" evidence="9"/>
<dbReference type="SUPFAM" id="SSF82051">
    <property type="entry name" value="Obg GTP-binding protein N-terminal domain"/>
    <property type="match status" value="1"/>
</dbReference>
<dbReference type="InterPro" id="IPR036726">
    <property type="entry name" value="GTP1_OBG_dom_sf"/>
</dbReference>
<keyword evidence="5 9" id="KW-0547">Nucleotide-binding</keyword>
<dbReference type="Proteomes" id="UP000316181">
    <property type="component" value="Unassembled WGS sequence"/>
</dbReference>
<dbReference type="NCBIfam" id="TIGR03595">
    <property type="entry name" value="Obg_CgtA_exten"/>
    <property type="match status" value="1"/>
</dbReference>
<comment type="function">
    <text evidence="9">An essential GTPase which binds GTP, GDP and possibly (p)ppGpp with moderate affinity, with high nucleotide exchange rates and a fairly low GTP hydrolysis rate. Plays a role in control of the cell cycle, stress response, ribosome biogenesis and in those bacteria that undergo differentiation, in morphogenesis control.</text>
</comment>
<dbReference type="NCBIfam" id="NF008954">
    <property type="entry name" value="PRK12296.1"/>
    <property type="match status" value="1"/>
</dbReference>
<dbReference type="InterPro" id="IPR015349">
    <property type="entry name" value="OCT_dom"/>
</dbReference>
<dbReference type="CDD" id="cd01898">
    <property type="entry name" value="Obg"/>
    <property type="match status" value="1"/>
</dbReference>
<dbReference type="Gene3D" id="3.30.300.350">
    <property type="entry name" value="GTP-binding protein OBG, C-terminal domain"/>
    <property type="match status" value="1"/>
</dbReference>
<comment type="subunit">
    <text evidence="9">Monomer.</text>
</comment>